<feature type="chain" id="PRO_5004163242" evidence="2">
    <location>
        <begin position="22"/>
        <end position="68"/>
    </location>
</feature>
<keyword evidence="1" id="KW-0472">Membrane</keyword>
<dbReference type="KEGG" id="sus:Acid_5594"/>
<dbReference type="AlphaFoldDB" id="Q01UX4"/>
<dbReference type="OrthoDB" id="678747at2"/>
<feature type="signal peptide" evidence="2">
    <location>
        <begin position="1"/>
        <end position="21"/>
    </location>
</feature>
<keyword evidence="1" id="KW-1133">Transmembrane helix</keyword>
<dbReference type="EMBL" id="CP000473">
    <property type="protein sequence ID" value="ABJ86541.1"/>
    <property type="molecule type" value="Genomic_DNA"/>
</dbReference>
<accession>Q01UX4</accession>
<organism evidence="3">
    <name type="scientific">Solibacter usitatus (strain Ellin6076)</name>
    <dbReference type="NCBI Taxonomy" id="234267"/>
    <lineage>
        <taxon>Bacteria</taxon>
        <taxon>Pseudomonadati</taxon>
        <taxon>Acidobacteriota</taxon>
        <taxon>Terriglobia</taxon>
        <taxon>Bryobacterales</taxon>
        <taxon>Solibacteraceae</taxon>
        <taxon>Candidatus Solibacter</taxon>
    </lineage>
</organism>
<dbReference type="HOGENOM" id="CLU_2791761_0_0_0"/>
<reference evidence="3" key="1">
    <citation type="submission" date="2006-10" db="EMBL/GenBank/DDBJ databases">
        <title>Complete sequence of Solibacter usitatus Ellin6076.</title>
        <authorList>
            <consortium name="US DOE Joint Genome Institute"/>
            <person name="Copeland A."/>
            <person name="Lucas S."/>
            <person name="Lapidus A."/>
            <person name="Barry K."/>
            <person name="Detter J.C."/>
            <person name="Glavina del Rio T."/>
            <person name="Hammon N."/>
            <person name="Israni S."/>
            <person name="Dalin E."/>
            <person name="Tice H."/>
            <person name="Pitluck S."/>
            <person name="Thompson L.S."/>
            <person name="Brettin T."/>
            <person name="Bruce D."/>
            <person name="Han C."/>
            <person name="Tapia R."/>
            <person name="Gilna P."/>
            <person name="Schmutz J."/>
            <person name="Larimer F."/>
            <person name="Land M."/>
            <person name="Hauser L."/>
            <person name="Kyrpides N."/>
            <person name="Mikhailova N."/>
            <person name="Janssen P.H."/>
            <person name="Kuske C.R."/>
            <person name="Richardson P."/>
        </authorList>
    </citation>
    <scope>NUCLEOTIDE SEQUENCE</scope>
    <source>
        <strain evidence="3">Ellin6076</strain>
    </source>
</reference>
<keyword evidence="2" id="KW-0732">Signal</keyword>
<feature type="transmembrane region" description="Helical" evidence="1">
    <location>
        <begin position="37"/>
        <end position="59"/>
    </location>
</feature>
<keyword evidence="1" id="KW-0812">Transmembrane</keyword>
<dbReference type="STRING" id="234267.Acid_5594"/>
<gene>
    <name evidence="3" type="ordered locus">Acid_5594</name>
</gene>
<dbReference type="InParanoid" id="Q01UX4"/>
<protein>
    <submittedName>
        <fullName evidence="3">Uncharacterized protein</fullName>
    </submittedName>
</protein>
<name>Q01UX4_SOLUE</name>
<sequence precursor="true">MKRLLLLAALALPLSSQCVMCYRTAHSQQSARARVLNAGILILGAPPFLILAGFVAFVFRHDDPDPDA</sequence>
<evidence type="ECO:0000256" key="2">
    <source>
        <dbReference type="SAM" id="SignalP"/>
    </source>
</evidence>
<evidence type="ECO:0000256" key="1">
    <source>
        <dbReference type="SAM" id="Phobius"/>
    </source>
</evidence>
<proteinExistence type="predicted"/>
<evidence type="ECO:0000313" key="3">
    <source>
        <dbReference type="EMBL" id="ABJ86541.1"/>
    </source>
</evidence>